<keyword evidence="4" id="KW-1185">Reference proteome</keyword>
<dbReference type="AlphaFoldDB" id="A0ABD2M712"/>
<dbReference type="Proteomes" id="UP001620626">
    <property type="component" value="Unassembled WGS sequence"/>
</dbReference>
<evidence type="ECO:0000256" key="2">
    <source>
        <dbReference type="SAM" id="Phobius"/>
    </source>
</evidence>
<protein>
    <recommendedName>
        <fullName evidence="5">Transmembrane protein</fullName>
    </recommendedName>
</protein>
<keyword evidence="2" id="KW-0472">Membrane</keyword>
<evidence type="ECO:0000256" key="1">
    <source>
        <dbReference type="SAM" id="MobiDB-lite"/>
    </source>
</evidence>
<keyword evidence="2" id="KW-1133">Transmembrane helix</keyword>
<feature type="transmembrane region" description="Helical" evidence="2">
    <location>
        <begin position="284"/>
        <end position="305"/>
    </location>
</feature>
<dbReference type="EMBL" id="JBICBT010000106">
    <property type="protein sequence ID" value="KAL3123261.1"/>
    <property type="molecule type" value="Genomic_DNA"/>
</dbReference>
<reference evidence="3 4" key="1">
    <citation type="submission" date="2024-10" db="EMBL/GenBank/DDBJ databases">
        <authorList>
            <person name="Kim D."/>
        </authorList>
    </citation>
    <scope>NUCLEOTIDE SEQUENCE [LARGE SCALE GENOMIC DNA]</scope>
    <source>
        <strain evidence="3">BH-2024</strain>
    </source>
</reference>
<feature type="compositionally biased region" description="Basic and acidic residues" evidence="1">
    <location>
        <begin position="48"/>
        <end position="75"/>
    </location>
</feature>
<evidence type="ECO:0000313" key="4">
    <source>
        <dbReference type="Proteomes" id="UP001620626"/>
    </source>
</evidence>
<dbReference type="Gene3D" id="3.40.1690.20">
    <property type="match status" value="1"/>
</dbReference>
<evidence type="ECO:0008006" key="5">
    <source>
        <dbReference type="Google" id="ProtNLM"/>
    </source>
</evidence>
<comment type="caution">
    <text evidence="3">The sequence shown here is derived from an EMBL/GenBank/DDBJ whole genome shotgun (WGS) entry which is preliminary data.</text>
</comment>
<sequence length="330" mass="37485">MVHPMCVTAAHRLTTINNFGIFLNRWHCSPYYRMKGTALTQFRTVRRGGGERRHSAEFEDGKETKQKEEGDEHRHQSSSSSSSSAHFGRSSDPEQILREFNKEFSGFMRQFVMSRDKKPGEFDERMKAFIRDFNKKMPPEFEVERTAESIRFMPNIFLCGIGLAILGAFIAYRLLSRSAILPEHRAIVAQQHSAVSYDEFVQHFLAAGEVRMIYFYPSKSVAVAVLHPGAVIQGQPYHGSAVLIRLDSYSASGSHFLQGVEDAQNRLGIDPREHVPVAIHFPSVLPAFMLILGWSILFAMFFKYARTSLRQSLFKVKRKDGGSKEGKAEE</sequence>
<gene>
    <name evidence="3" type="ORF">niasHT_006804</name>
</gene>
<name>A0ABD2M712_9BILA</name>
<organism evidence="3 4">
    <name type="scientific">Heterodera trifolii</name>
    <dbReference type="NCBI Taxonomy" id="157864"/>
    <lineage>
        <taxon>Eukaryota</taxon>
        <taxon>Metazoa</taxon>
        <taxon>Ecdysozoa</taxon>
        <taxon>Nematoda</taxon>
        <taxon>Chromadorea</taxon>
        <taxon>Rhabditida</taxon>
        <taxon>Tylenchina</taxon>
        <taxon>Tylenchomorpha</taxon>
        <taxon>Tylenchoidea</taxon>
        <taxon>Heteroderidae</taxon>
        <taxon>Heteroderinae</taxon>
        <taxon>Heterodera</taxon>
    </lineage>
</organism>
<keyword evidence="2" id="KW-0812">Transmembrane</keyword>
<evidence type="ECO:0000313" key="3">
    <source>
        <dbReference type="EMBL" id="KAL3123261.1"/>
    </source>
</evidence>
<accession>A0ABD2M712</accession>
<feature type="region of interest" description="Disordered" evidence="1">
    <location>
        <begin position="46"/>
        <end position="92"/>
    </location>
</feature>
<proteinExistence type="predicted"/>
<feature type="transmembrane region" description="Helical" evidence="2">
    <location>
        <begin position="155"/>
        <end position="175"/>
    </location>
</feature>